<dbReference type="Gene3D" id="3.40.50.1820">
    <property type="entry name" value="alpha/beta hydrolase"/>
    <property type="match status" value="1"/>
</dbReference>
<dbReference type="GO" id="GO:0016787">
    <property type="term" value="F:hydrolase activity"/>
    <property type="evidence" value="ECO:0007669"/>
    <property type="project" value="UniProtKB-KW"/>
</dbReference>
<keyword evidence="4" id="KW-1185">Reference proteome</keyword>
<feature type="region of interest" description="Disordered" evidence="1">
    <location>
        <begin position="137"/>
        <end position="217"/>
    </location>
</feature>
<gene>
    <name evidence="3" type="ORF">F5Z01DRAFT_675438</name>
</gene>
<sequence length="711" mass="79839">MKRCTAALPTTRSWQARRWASHDRSTLTPEALLEQVQSGLDEDTKVIPDQKKVSTPAGELPISPVFDPAWIKSRRRERKPAGAPVSGRFRKKLASNPYARALAQPLRVCAMTNATLPRYFLQDFEVIHHPESEQAWFAPGPAAFQGVVPTSRPDGDPRETLQEGEQSPAEREQRARAGQSLQEKRASKDGDAVEVRDDAEATKDETRASPDNHRAPRAPLTAYMLSRKDVLGQVDRQTKLHGRILGRRSGTATSAKQGKIVWRNDMGDFVLDKMRRVVVDALIARSDENFGPQTKFMEPVSDWDKIKDVPSRESILCLLNKEARSDGHAVDDASAAALSSATPEFATFDVEGAKYGSKMAVHDLYWLLGTTEVARLKENRPHLFNEHGLLVLKGGRRMLEQVGQHRLCLYDKKQRLSLPNTPPHHTMDEFNPERIQPEDWSFPNSPSCSSTTAVLIHDGGGTTYPYHCLGSLYRNVYGIRNPYFFSGDIFPGGLPEMGKVYADYIRDAVKRKDFKCRRKLDGSVDLLIGGWSLGGLLALEVAKELADDKKINVVGMIMIDSVYTGVDAQRQLADTEAKPINFSEEGKSRNEILSLRAMSEAVRMIEDWTPPKWEGRLAGKRPKCVLLRARDYYPTEEGELSTIDVFRDDDMLGWSAYDPKMFTKVLEIPGHHFSIFDMDKVDSTTRGLQNAFDKLTQPSARQRMLAELQCM</sequence>
<evidence type="ECO:0000256" key="1">
    <source>
        <dbReference type="SAM" id="MobiDB-lite"/>
    </source>
</evidence>
<organism evidence="3 4">
    <name type="scientific">Emericellopsis atlantica</name>
    <dbReference type="NCBI Taxonomy" id="2614577"/>
    <lineage>
        <taxon>Eukaryota</taxon>
        <taxon>Fungi</taxon>
        <taxon>Dikarya</taxon>
        <taxon>Ascomycota</taxon>
        <taxon>Pezizomycotina</taxon>
        <taxon>Sordariomycetes</taxon>
        <taxon>Hypocreomycetidae</taxon>
        <taxon>Hypocreales</taxon>
        <taxon>Bionectriaceae</taxon>
        <taxon>Emericellopsis</taxon>
    </lineage>
</organism>
<evidence type="ECO:0000259" key="2">
    <source>
        <dbReference type="Pfam" id="PF00975"/>
    </source>
</evidence>
<reference evidence="3" key="1">
    <citation type="journal article" date="2021" name="IMA Fungus">
        <title>Genomic characterization of three marine fungi, including Emericellopsis atlantica sp. nov. with signatures of a generalist lifestyle and marine biomass degradation.</title>
        <authorList>
            <person name="Hagestad O.C."/>
            <person name="Hou L."/>
            <person name="Andersen J.H."/>
            <person name="Hansen E.H."/>
            <person name="Altermark B."/>
            <person name="Li C."/>
            <person name="Kuhnert E."/>
            <person name="Cox R.J."/>
            <person name="Crous P.W."/>
            <person name="Spatafora J.W."/>
            <person name="Lail K."/>
            <person name="Amirebrahimi M."/>
            <person name="Lipzen A."/>
            <person name="Pangilinan J."/>
            <person name="Andreopoulos W."/>
            <person name="Hayes R.D."/>
            <person name="Ng V."/>
            <person name="Grigoriev I.V."/>
            <person name="Jackson S.A."/>
            <person name="Sutton T.D.S."/>
            <person name="Dobson A.D.W."/>
            <person name="Rama T."/>
        </authorList>
    </citation>
    <scope>NUCLEOTIDE SEQUENCE</scope>
    <source>
        <strain evidence="3">TS7</strain>
    </source>
</reference>
<protein>
    <submittedName>
        <fullName evidence="3">Alpha/Beta hydrolase protein</fullName>
    </submittedName>
</protein>
<dbReference type="OrthoDB" id="10253869at2759"/>
<dbReference type="GeneID" id="70296047"/>
<feature type="domain" description="Thioesterase" evidence="2">
    <location>
        <begin position="528"/>
        <end position="607"/>
    </location>
</feature>
<dbReference type="InterPro" id="IPR029058">
    <property type="entry name" value="AB_hydrolase_fold"/>
</dbReference>
<dbReference type="RefSeq" id="XP_046116957.1">
    <property type="nucleotide sequence ID" value="XM_046265144.1"/>
</dbReference>
<evidence type="ECO:0000313" key="4">
    <source>
        <dbReference type="Proteomes" id="UP000887229"/>
    </source>
</evidence>
<dbReference type="SUPFAM" id="SSF53474">
    <property type="entry name" value="alpha/beta-Hydrolases"/>
    <property type="match status" value="1"/>
</dbReference>
<evidence type="ECO:0000313" key="3">
    <source>
        <dbReference type="EMBL" id="KAG9253033.1"/>
    </source>
</evidence>
<dbReference type="EMBL" id="MU251259">
    <property type="protein sequence ID" value="KAG9253033.1"/>
    <property type="molecule type" value="Genomic_DNA"/>
</dbReference>
<feature type="compositionally biased region" description="Basic and acidic residues" evidence="1">
    <location>
        <begin position="182"/>
        <end position="214"/>
    </location>
</feature>
<dbReference type="Pfam" id="PF00975">
    <property type="entry name" value="Thioesterase"/>
    <property type="match status" value="1"/>
</dbReference>
<dbReference type="Proteomes" id="UP000887229">
    <property type="component" value="Unassembled WGS sequence"/>
</dbReference>
<dbReference type="InterPro" id="IPR001031">
    <property type="entry name" value="Thioesterase"/>
</dbReference>
<dbReference type="AlphaFoldDB" id="A0A9P8CN20"/>
<accession>A0A9P8CN20</accession>
<comment type="caution">
    <text evidence="3">The sequence shown here is derived from an EMBL/GenBank/DDBJ whole genome shotgun (WGS) entry which is preliminary data.</text>
</comment>
<keyword evidence="3" id="KW-0378">Hydrolase</keyword>
<name>A0A9P8CN20_9HYPO</name>
<proteinExistence type="predicted"/>